<dbReference type="Gene3D" id="3.90.1720.10">
    <property type="entry name" value="endopeptidase domain like (from Nostoc punctiforme)"/>
    <property type="match status" value="1"/>
</dbReference>
<dbReference type="GO" id="GO:0070292">
    <property type="term" value="P:N-acylphosphatidylethanolamine metabolic process"/>
    <property type="evidence" value="ECO:0007669"/>
    <property type="project" value="TreeGrafter"/>
</dbReference>
<evidence type="ECO:0000313" key="8">
    <source>
        <dbReference type="RefSeq" id="XP_055896551.1"/>
    </source>
</evidence>
<reference evidence="8" key="1">
    <citation type="submission" date="2025-08" db="UniProtKB">
        <authorList>
            <consortium name="RefSeq"/>
        </authorList>
    </citation>
    <scope>IDENTIFICATION</scope>
</reference>
<keyword evidence="5" id="KW-1133">Transmembrane helix</keyword>
<dbReference type="GO" id="GO:0004623">
    <property type="term" value="F:phospholipase A2 activity"/>
    <property type="evidence" value="ECO:0007669"/>
    <property type="project" value="TreeGrafter"/>
</dbReference>
<dbReference type="OrthoDB" id="421951at2759"/>
<dbReference type="RefSeq" id="XP_055896551.1">
    <property type="nucleotide sequence ID" value="XM_056040576.1"/>
</dbReference>
<sequence>MAALSPYYNHNKRVLEDARVGDKIQFRRKIYSHWGIYLGDEDVIHLSGDENDGLSDDFRPEHLFSICGQVFNKANVCIENFWKVVGSDLAYINNCDDKWCALTPEKIVKRAKEKLGVVGYNIIFSNCEHFANWCRYGQCKSDQADKFLTGVAVVGGTALAVGAVYALAKFAGREKSKNQKELPQ</sequence>
<dbReference type="PANTHER" id="PTHR13943">
    <property type="entry name" value="HRAS-LIKE SUPPRESSOR - RELATED"/>
    <property type="match status" value="1"/>
</dbReference>
<proteinExistence type="inferred from homology"/>
<comment type="similarity">
    <text evidence="1">Belongs to the H-rev107 family.</text>
</comment>
<dbReference type="AlphaFoldDB" id="A0A9W3BAT1"/>
<dbReference type="PANTHER" id="PTHR13943:SF77">
    <property type="entry name" value="LRAT DOMAIN-CONTAINING PROTEIN"/>
    <property type="match status" value="1"/>
</dbReference>
<dbReference type="Proteomes" id="UP001165740">
    <property type="component" value="Chromosome 9"/>
</dbReference>
<evidence type="ECO:0000256" key="4">
    <source>
        <dbReference type="ARBA" id="ARBA00023098"/>
    </source>
</evidence>
<keyword evidence="5" id="KW-0472">Membrane</keyword>
<dbReference type="GO" id="GO:0005737">
    <property type="term" value="C:cytoplasm"/>
    <property type="evidence" value="ECO:0007669"/>
    <property type="project" value="TreeGrafter"/>
</dbReference>
<keyword evidence="5" id="KW-0812">Transmembrane</keyword>
<protein>
    <submittedName>
        <fullName evidence="8">Phospholipase A and acyltransferase 2-like</fullName>
    </submittedName>
</protein>
<dbReference type="Pfam" id="PF04970">
    <property type="entry name" value="LRAT"/>
    <property type="match status" value="1"/>
</dbReference>
<dbReference type="InterPro" id="IPR007053">
    <property type="entry name" value="LRAT_dom"/>
</dbReference>
<dbReference type="GeneID" id="106069848"/>
<accession>A0A9W3BAT1</accession>
<keyword evidence="3" id="KW-0378">Hydrolase</keyword>
<evidence type="ECO:0000256" key="2">
    <source>
        <dbReference type="ARBA" id="ARBA00022679"/>
    </source>
</evidence>
<feature type="transmembrane region" description="Helical" evidence="5">
    <location>
        <begin position="147"/>
        <end position="168"/>
    </location>
</feature>
<organism evidence="7 8">
    <name type="scientific">Biomphalaria glabrata</name>
    <name type="common">Bloodfluke planorb</name>
    <name type="synonym">Freshwater snail</name>
    <dbReference type="NCBI Taxonomy" id="6526"/>
    <lineage>
        <taxon>Eukaryota</taxon>
        <taxon>Metazoa</taxon>
        <taxon>Spiralia</taxon>
        <taxon>Lophotrochozoa</taxon>
        <taxon>Mollusca</taxon>
        <taxon>Gastropoda</taxon>
        <taxon>Heterobranchia</taxon>
        <taxon>Euthyneura</taxon>
        <taxon>Panpulmonata</taxon>
        <taxon>Hygrophila</taxon>
        <taxon>Lymnaeoidea</taxon>
        <taxon>Planorbidae</taxon>
        <taxon>Biomphalaria</taxon>
    </lineage>
</organism>
<feature type="domain" description="LRAT" evidence="6">
    <location>
        <begin position="23"/>
        <end position="143"/>
    </location>
</feature>
<keyword evidence="7" id="KW-1185">Reference proteome</keyword>
<keyword evidence="4" id="KW-0443">Lipid metabolism</keyword>
<dbReference type="GO" id="GO:0008970">
    <property type="term" value="F:phospholipase A1 activity"/>
    <property type="evidence" value="ECO:0007669"/>
    <property type="project" value="TreeGrafter"/>
</dbReference>
<evidence type="ECO:0000256" key="5">
    <source>
        <dbReference type="SAM" id="Phobius"/>
    </source>
</evidence>
<evidence type="ECO:0000256" key="1">
    <source>
        <dbReference type="ARBA" id="ARBA00007824"/>
    </source>
</evidence>
<dbReference type="InterPro" id="IPR051496">
    <property type="entry name" value="H-rev107_PLA/AT"/>
</dbReference>
<dbReference type="OMA" id="LAYINNC"/>
<keyword evidence="2" id="KW-0808">Transferase</keyword>
<dbReference type="PROSITE" id="PS51934">
    <property type="entry name" value="LRAT"/>
    <property type="match status" value="1"/>
</dbReference>
<name>A0A9W3BAT1_BIOGL</name>
<gene>
    <name evidence="8" type="primary">LOC106069848</name>
</gene>
<evidence type="ECO:0000259" key="6">
    <source>
        <dbReference type="PROSITE" id="PS51934"/>
    </source>
</evidence>
<evidence type="ECO:0000313" key="7">
    <source>
        <dbReference type="Proteomes" id="UP001165740"/>
    </source>
</evidence>
<evidence type="ECO:0000256" key="3">
    <source>
        <dbReference type="ARBA" id="ARBA00022801"/>
    </source>
</evidence>
<dbReference type="GO" id="GO:0016410">
    <property type="term" value="F:N-acyltransferase activity"/>
    <property type="evidence" value="ECO:0007669"/>
    <property type="project" value="TreeGrafter"/>
</dbReference>